<dbReference type="RefSeq" id="WP_157746796.1">
    <property type="nucleotide sequence ID" value="NZ_AP014946.1"/>
</dbReference>
<dbReference type="EMBL" id="AP014946">
    <property type="protein sequence ID" value="BAT61399.1"/>
    <property type="molecule type" value="Genomic_DNA"/>
</dbReference>
<feature type="transmembrane region" description="Helical" evidence="1">
    <location>
        <begin position="20"/>
        <end position="41"/>
    </location>
</feature>
<evidence type="ECO:0000313" key="3">
    <source>
        <dbReference type="Proteomes" id="UP000236884"/>
    </source>
</evidence>
<keyword evidence="1" id="KW-0472">Membrane</keyword>
<evidence type="ECO:0000256" key="1">
    <source>
        <dbReference type="SAM" id="Phobius"/>
    </source>
</evidence>
<keyword evidence="1" id="KW-0812">Transmembrane</keyword>
<reference evidence="2 3" key="1">
    <citation type="submission" date="2015-08" db="EMBL/GenBank/DDBJ databases">
        <title>Investigation of the bacterial diversity of lava forest soil.</title>
        <authorList>
            <person name="Lee J.S."/>
        </authorList>
    </citation>
    <scope>NUCLEOTIDE SEQUENCE [LARGE SCALE GENOMIC DNA]</scope>
    <source>
        <strain evidence="2 3">GJW-30</strain>
    </source>
</reference>
<accession>A0A0S3PZP0</accession>
<dbReference type="KEGG" id="vgo:GJW-30_1_03956"/>
<keyword evidence="3" id="KW-1185">Reference proteome</keyword>
<protein>
    <submittedName>
        <fullName evidence="2">Uncharacterized protein</fullName>
    </submittedName>
</protein>
<gene>
    <name evidence="2" type="ORF">GJW-30_1_03956</name>
</gene>
<dbReference type="AlphaFoldDB" id="A0A0S3PZP0"/>
<keyword evidence="1" id="KW-1133">Transmembrane helix</keyword>
<organism evidence="2 3">
    <name type="scientific">Variibacter gotjawalensis</name>
    <dbReference type="NCBI Taxonomy" id="1333996"/>
    <lineage>
        <taxon>Bacteria</taxon>
        <taxon>Pseudomonadati</taxon>
        <taxon>Pseudomonadota</taxon>
        <taxon>Alphaproteobacteria</taxon>
        <taxon>Hyphomicrobiales</taxon>
        <taxon>Nitrobacteraceae</taxon>
        <taxon>Variibacter</taxon>
    </lineage>
</organism>
<name>A0A0S3PZP0_9BRAD</name>
<sequence>MSDRPHDTPAQATNTSPRWLVWGAAFAGAAVLGGLFAVWGIEGPKYLLDVIAAYCF</sequence>
<proteinExistence type="predicted"/>
<dbReference type="Proteomes" id="UP000236884">
    <property type="component" value="Chromosome"/>
</dbReference>
<evidence type="ECO:0000313" key="2">
    <source>
        <dbReference type="EMBL" id="BAT61399.1"/>
    </source>
</evidence>